<dbReference type="EMBL" id="JBHFFA010000001">
    <property type="protein sequence ID" value="KAL2649842.1"/>
    <property type="molecule type" value="Genomic_DNA"/>
</dbReference>
<organism evidence="2 3">
    <name type="scientific">Riccia fluitans</name>
    <dbReference type="NCBI Taxonomy" id="41844"/>
    <lineage>
        <taxon>Eukaryota</taxon>
        <taxon>Viridiplantae</taxon>
        <taxon>Streptophyta</taxon>
        <taxon>Embryophyta</taxon>
        <taxon>Marchantiophyta</taxon>
        <taxon>Marchantiopsida</taxon>
        <taxon>Marchantiidae</taxon>
        <taxon>Marchantiales</taxon>
        <taxon>Ricciaceae</taxon>
        <taxon>Riccia</taxon>
    </lineage>
</organism>
<sequence length="83" mass="8791">MARPDVGHPGVGSTLLHSVLRDPTTVSILPRQLVGACSVPVGQVKDKSTRLPLCDSIKGGEQNKPLMPFSDPRIGLMGYRSPG</sequence>
<evidence type="ECO:0000313" key="2">
    <source>
        <dbReference type="EMBL" id="KAL2649842.1"/>
    </source>
</evidence>
<feature type="region of interest" description="Disordered" evidence="1">
    <location>
        <begin position="60"/>
        <end position="83"/>
    </location>
</feature>
<evidence type="ECO:0000313" key="3">
    <source>
        <dbReference type="Proteomes" id="UP001605036"/>
    </source>
</evidence>
<accession>A0ABD1ZEQ3</accession>
<comment type="caution">
    <text evidence="2">The sequence shown here is derived from an EMBL/GenBank/DDBJ whole genome shotgun (WGS) entry which is preliminary data.</text>
</comment>
<evidence type="ECO:0000256" key="1">
    <source>
        <dbReference type="SAM" id="MobiDB-lite"/>
    </source>
</evidence>
<name>A0ABD1ZEQ3_9MARC</name>
<protein>
    <submittedName>
        <fullName evidence="2">Uncharacterized protein</fullName>
    </submittedName>
</protein>
<keyword evidence="3" id="KW-1185">Reference proteome</keyword>
<gene>
    <name evidence="2" type="ORF">R1flu_017970</name>
</gene>
<proteinExistence type="predicted"/>
<reference evidence="2 3" key="1">
    <citation type="submission" date="2024-09" db="EMBL/GenBank/DDBJ databases">
        <title>Chromosome-scale assembly of Riccia fluitans.</title>
        <authorList>
            <person name="Paukszto L."/>
            <person name="Sawicki J."/>
            <person name="Karawczyk K."/>
            <person name="Piernik-Szablinska J."/>
            <person name="Szczecinska M."/>
            <person name="Mazdziarz M."/>
        </authorList>
    </citation>
    <scope>NUCLEOTIDE SEQUENCE [LARGE SCALE GENOMIC DNA]</scope>
    <source>
        <strain evidence="2">Rf_01</strain>
        <tissue evidence="2">Aerial parts of the thallus</tissue>
    </source>
</reference>
<dbReference type="Proteomes" id="UP001605036">
    <property type="component" value="Unassembled WGS sequence"/>
</dbReference>
<dbReference type="AlphaFoldDB" id="A0ABD1ZEQ3"/>